<dbReference type="Proteomes" id="UP000037069">
    <property type="component" value="Unassembled WGS sequence"/>
</dbReference>
<dbReference type="AlphaFoldDB" id="A0A0L0C894"/>
<feature type="compositionally biased region" description="Low complexity" evidence="2">
    <location>
        <begin position="792"/>
        <end position="813"/>
    </location>
</feature>
<dbReference type="NCBIfam" id="NF010295">
    <property type="entry name" value="PRK13735.1"/>
    <property type="match status" value="1"/>
</dbReference>
<feature type="region of interest" description="Disordered" evidence="2">
    <location>
        <begin position="776"/>
        <end position="834"/>
    </location>
</feature>
<sequence length="834" mass="92036">MLDGDTELKELIMNLTGTLIFGEDNKVTTTIPKANRQELIKALMYGGTIRIEGCVSTVNCLELRTKTITISEKNGLNSLVNTMITQIQSKLREDTALTEAEKGFIQSTSIPILRYLVDPMQLNLNVSLLPALSDYIAYDILLQYLTELIDQAKIALASRNYPEEPMKVLRQNVAEASRQLEELQQQVNVKSNVLMELERQMSYLRQQTSSQLQERFQQNTRFNLFEPDKKGSLEWDSMFRIVFLISAMTFFVVYIRGHDPKEILKFAAVSILISSVLLVPKRTVQVIDRTDPTGVYLIDNVPLGLAVPARFISSIGTSLTELYETVFHTPNSLSYSKTGMLFGADLVGNMSDIMTVNGDLAELMGMYAKNCVIGDILINHKYSFQELMNSRDPYTLIFKNPSPLRGVMVPQGNLEATPAGFWTCEKLAKEVLMPKIGIDTSPNGKTWDYTVRSIFGGRPDANVLYSAMLGDSYREYYKGSKTASQLMRNSVVMNALKHGISAYSAQSGDTASLINLSSTSSYNKMRLSWATSSKVATSFVPLLNTILFSFVIALFPIFILLAVIHVLTGKMLFNYIMSIIYLQSWAPMFAILNYATSFYLSRKTGGMDFNLGNQATIQQIHSDIGLIAGWLSISIPFIAVAIVRGLGPAIAQAGNYLGTAINSSATASSSQAADGTWSFNNMQTDNVTGNKWDTNYGFRDGQMTRQLASGASTTRTQDGQVVHNVQEGMSKLPVSIRGSQAISSTLQQQARHAEADAASYLQSYQHSVNSSFNQLSQFSQQRGNSTTLSKQSDSGETASASAAAMKMDSAVSSYARSKGINKQQAYSELMDKTT</sequence>
<evidence type="ECO:0000259" key="4">
    <source>
        <dbReference type="Pfam" id="PF07916"/>
    </source>
</evidence>
<organism evidence="5 6">
    <name type="scientific">Lucilia cuprina</name>
    <name type="common">Green bottle fly</name>
    <name type="synonym">Australian sheep blowfly</name>
    <dbReference type="NCBI Taxonomy" id="7375"/>
    <lineage>
        <taxon>Eukaryota</taxon>
        <taxon>Metazoa</taxon>
        <taxon>Ecdysozoa</taxon>
        <taxon>Arthropoda</taxon>
        <taxon>Hexapoda</taxon>
        <taxon>Insecta</taxon>
        <taxon>Pterygota</taxon>
        <taxon>Neoptera</taxon>
        <taxon>Endopterygota</taxon>
        <taxon>Diptera</taxon>
        <taxon>Brachycera</taxon>
        <taxon>Muscomorpha</taxon>
        <taxon>Oestroidea</taxon>
        <taxon>Calliphoridae</taxon>
        <taxon>Luciliinae</taxon>
        <taxon>Lucilia</taxon>
    </lineage>
</organism>
<comment type="caution">
    <text evidence="5">The sequence shown here is derived from an EMBL/GenBank/DDBJ whole genome shotgun (WGS) entry which is preliminary data.</text>
</comment>
<gene>
    <name evidence="5" type="ORF">FF38_14261</name>
</gene>
<keyword evidence="1" id="KW-0175">Coiled coil</keyword>
<dbReference type="Pfam" id="PF06122">
    <property type="entry name" value="TraH"/>
    <property type="match status" value="1"/>
</dbReference>
<feature type="transmembrane region" description="Helical" evidence="3">
    <location>
        <begin position="624"/>
        <end position="643"/>
    </location>
</feature>
<dbReference type="InterPro" id="IPR012931">
    <property type="entry name" value="TraG_N_Proteobacteria"/>
</dbReference>
<keyword evidence="3" id="KW-0812">Transmembrane</keyword>
<accession>A0A0L0C894</accession>
<feature type="transmembrane region" description="Helical" evidence="3">
    <location>
        <begin position="542"/>
        <end position="566"/>
    </location>
</feature>
<dbReference type="OMA" id="WKWLASV"/>
<reference evidence="5 6" key="1">
    <citation type="journal article" date="2015" name="Nat. Commun.">
        <title>Lucilia cuprina genome unlocks parasitic fly biology to underpin future interventions.</title>
        <authorList>
            <person name="Anstead C.A."/>
            <person name="Korhonen P.K."/>
            <person name="Young N.D."/>
            <person name="Hall R.S."/>
            <person name="Jex A.R."/>
            <person name="Murali S.C."/>
            <person name="Hughes D.S."/>
            <person name="Lee S.F."/>
            <person name="Perry T."/>
            <person name="Stroehlein A.J."/>
            <person name="Ansell B.R."/>
            <person name="Breugelmans B."/>
            <person name="Hofmann A."/>
            <person name="Qu J."/>
            <person name="Dugan S."/>
            <person name="Lee S.L."/>
            <person name="Chao H."/>
            <person name="Dinh H."/>
            <person name="Han Y."/>
            <person name="Doddapaneni H.V."/>
            <person name="Worley K.C."/>
            <person name="Muzny D.M."/>
            <person name="Ioannidis P."/>
            <person name="Waterhouse R.M."/>
            <person name="Zdobnov E.M."/>
            <person name="James P.J."/>
            <person name="Bagnall N.H."/>
            <person name="Kotze A.C."/>
            <person name="Gibbs R.A."/>
            <person name="Richards S."/>
            <person name="Batterham P."/>
            <person name="Gasser R.B."/>
        </authorList>
    </citation>
    <scope>NUCLEOTIDE SEQUENCE [LARGE SCALE GENOMIC DNA]</scope>
    <source>
        <strain evidence="5 6">LS</strain>
        <tissue evidence="5">Full body</tissue>
    </source>
</reference>
<feature type="transmembrane region" description="Helical" evidence="3">
    <location>
        <begin position="238"/>
        <end position="257"/>
    </location>
</feature>
<evidence type="ECO:0000313" key="5">
    <source>
        <dbReference type="EMBL" id="KNC28452.1"/>
    </source>
</evidence>
<keyword evidence="6" id="KW-1185">Reference proteome</keyword>
<feature type="non-terminal residue" evidence="5">
    <location>
        <position position="834"/>
    </location>
</feature>
<evidence type="ECO:0000256" key="1">
    <source>
        <dbReference type="SAM" id="Coils"/>
    </source>
</evidence>
<evidence type="ECO:0000256" key="3">
    <source>
        <dbReference type="SAM" id="Phobius"/>
    </source>
</evidence>
<feature type="transmembrane region" description="Helical" evidence="3">
    <location>
        <begin position="572"/>
        <end position="595"/>
    </location>
</feature>
<feature type="compositionally biased region" description="Polar residues" evidence="2">
    <location>
        <begin position="782"/>
        <end position="791"/>
    </location>
</feature>
<proteinExistence type="predicted"/>
<evidence type="ECO:0000313" key="6">
    <source>
        <dbReference type="Proteomes" id="UP000037069"/>
    </source>
</evidence>
<dbReference type="EMBL" id="JRES01000770">
    <property type="protein sequence ID" value="KNC28452.1"/>
    <property type="molecule type" value="Genomic_DNA"/>
</dbReference>
<evidence type="ECO:0000256" key="2">
    <source>
        <dbReference type="SAM" id="MobiDB-lite"/>
    </source>
</evidence>
<name>A0A0L0C894_LUCCU</name>
<protein>
    <recommendedName>
        <fullName evidence="4">TraG N-terminal Proteobacteria domain-containing protein</fullName>
    </recommendedName>
</protein>
<feature type="coiled-coil region" evidence="1">
    <location>
        <begin position="166"/>
        <end position="200"/>
    </location>
</feature>
<keyword evidence="3" id="KW-1133">Transmembrane helix</keyword>
<keyword evidence="3" id="KW-0472">Membrane</keyword>
<feature type="domain" description="TraG N-terminal Proteobacteria" evidence="4">
    <location>
        <begin position="231"/>
        <end position="664"/>
    </location>
</feature>
<dbReference type="Pfam" id="PF07916">
    <property type="entry name" value="TraG_N"/>
    <property type="match status" value="1"/>
</dbReference>
<dbReference type="InterPro" id="IPR010927">
    <property type="entry name" value="T4SS_TraH"/>
</dbReference>